<dbReference type="PANTHER" id="PTHR47359:SF3">
    <property type="entry name" value="NLP_P60 DOMAIN-CONTAINING PROTEIN-RELATED"/>
    <property type="match status" value="1"/>
</dbReference>
<dbReference type="InterPro" id="IPR038765">
    <property type="entry name" value="Papain-like_cys_pep_sf"/>
</dbReference>
<dbReference type="InterPro" id="IPR000064">
    <property type="entry name" value="NLP_P60_dom"/>
</dbReference>
<dbReference type="Pfam" id="PF08239">
    <property type="entry name" value="SH3_3"/>
    <property type="match status" value="2"/>
</dbReference>
<feature type="compositionally biased region" description="Polar residues" evidence="5">
    <location>
        <begin position="366"/>
        <end position="375"/>
    </location>
</feature>
<feature type="domain" description="NlpC/P60" evidence="8">
    <location>
        <begin position="559"/>
        <end position="676"/>
    </location>
</feature>
<evidence type="ECO:0000256" key="5">
    <source>
        <dbReference type="SAM" id="MobiDB-lite"/>
    </source>
</evidence>
<dbReference type="Gene3D" id="2.30.30.40">
    <property type="entry name" value="SH3 Domains"/>
    <property type="match status" value="2"/>
</dbReference>
<dbReference type="PROSITE" id="PS51935">
    <property type="entry name" value="NLPC_P60"/>
    <property type="match status" value="1"/>
</dbReference>
<evidence type="ECO:0000313" key="9">
    <source>
        <dbReference type="EMBL" id="MCC2221228.1"/>
    </source>
</evidence>
<evidence type="ECO:0000313" key="10">
    <source>
        <dbReference type="Proteomes" id="UP001198200"/>
    </source>
</evidence>
<feature type="domain" description="SH3b" evidence="7">
    <location>
        <begin position="179"/>
        <end position="242"/>
    </location>
</feature>
<comment type="similarity">
    <text evidence="1">Belongs to the peptidase C40 family.</text>
</comment>
<evidence type="ECO:0000259" key="8">
    <source>
        <dbReference type="PROSITE" id="PS51935"/>
    </source>
</evidence>
<feature type="region of interest" description="Disordered" evidence="5">
    <location>
        <begin position="489"/>
        <end position="561"/>
    </location>
</feature>
<keyword evidence="6" id="KW-0732">Signal</keyword>
<evidence type="ECO:0000256" key="1">
    <source>
        <dbReference type="ARBA" id="ARBA00007074"/>
    </source>
</evidence>
<sequence>MKIKGNRFVTSILAASMLSGTFFVPASAGELEGESAIAGMAVTLNNYYAGEETPDEAILDYLVPKAQATSEAESETETEEPKTEEPKTVMAATVAVTSDASNVGLVSAAGYLNVREQPSTGSVTVGRLFSNCQVNIKSSVNNSEGSWYRITCGDVEGYVSAAYVLVGTAAKTAEDNIQNRYAVVTADQLNVRDSASDSANVVGTVYKDEEYAIIEDQGDFVKIHIANDEVGYVSKSGITIKTQFAQAQKVDNEFVSQELENFMIDINYSRNVYEQAMAEGTGEGYYRAYAAIVYAAELLGYYSEFAADSGLEDLAATSKQEQESALALADAAYKLASDSGYFTQVAESVASSEAAAESSAAAESVQETQTQPSTDASSEGNTTSNTAETTAPSSSASDETISVEVPTAASVTGIEACYQGGTKYVGDVVYTAELFVRVSYSDGTVKDIYDGWYSPQVGMTLKQEGYNVVTMYYGDFSSNLEVYANPAPTQATQPAAPETQPAAPETQPAAPAPAPETQPAAPETQPAAPETQPAAPAPAPETQPAAPETQPAAPAPAPSGNGQSIVDYAMQWVGQCNYVWGGTNLTPGGGVDCSGFTMNVYAAFGISLPHYSGEQINYGQAVSYEQLQPGDLICFSGHVAIYIGGGMMVHAASAERGIVVDNVFYNKQPIGYRRLV</sequence>
<feature type="region of interest" description="Disordered" evidence="5">
    <location>
        <begin position="357"/>
        <end position="402"/>
    </location>
</feature>
<reference evidence="9 10" key="1">
    <citation type="submission" date="2021-10" db="EMBL/GenBank/DDBJ databases">
        <title>Anaerobic single-cell dispensing facilitates the cultivation of human gut bacteria.</title>
        <authorList>
            <person name="Afrizal A."/>
        </authorList>
    </citation>
    <scope>NUCLEOTIDE SEQUENCE [LARGE SCALE GENOMIC DNA]</scope>
    <source>
        <strain evidence="9 10">CLA-AA-H224</strain>
    </source>
</reference>
<name>A0AAE3JC34_9FIRM</name>
<dbReference type="SUPFAM" id="SSF54001">
    <property type="entry name" value="Cysteine proteinases"/>
    <property type="match status" value="1"/>
</dbReference>
<dbReference type="PROSITE" id="PS51781">
    <property type="entry name" value="SH3B"/>
    <property type="match status" value="2"/>
</dbReference>
<dbReference type="RefSeq" id="WP_308731524.1">
    <property type="nucleotide sequence ID" value="NZ_JAJEQN010000011.1"/>
</dbReference>
<keyword evidence="2" id="KW-0645">Protease</keyword>
<protein>
    <submittedName>
        <fullName evidence="9">NlpC/P60 family protein</fullName>
    </submittedName>
</protein>
<feature type="compositionally biased region" description="Low complexity" evidence="5">
    <location>
        <begin position="542"/>
        <end position="552"/>
    </location>
</feature>
<dbReference type="GO" id="GO:0008234">
    <property type="term" value="F:cysteine-type peptidase activity"/>
    <property type="evidence" value="ECO:0007669"/>
    <property type="project" value="UniProtKB-KW"/>
</dbReference>
<accession>A0AAE3JC34</accession>
<feature type="compositionally biased region" description="Low complexity" evidence="5">
    <location>
        <begin position="376"/>
        <end position="400"/>
    </location>
</feature>
<evidence type="ECO:0000256" key="2">
    <source>
        <dbReference type="ARBA" id="ARBA00022670"/>
    </source>
</evidence>
<dbReference type="GO" id="GO:0006508">
    <property type="term" value="P:proteolysis"/>
    <property type="evidence" value="ECO:0007669"/>
    <property type="project" value="UniProtKB-KW"/>
</dbReference>
<feature type="compositionally biased region" description="Low complexity" evidence="5">
    <location>
        <begin position="517"/>
        <end position="534"/>
    </location>
</feature>
<feature type="signal peptide" evidence="6">
    <location>
        <begin position="1"/>
        <end position="28"/>
    </location>
</feature>
<dbReference type="SMART" id="SM00287">
    <property type="entry name" value="SH3b"/>
    <property type="match status" value="2"/>
</dbReference>
<feature type="compositionally biased region" description="Low complexity" evidence="5">
    <location>
        <begin position="489"/>
        <end position="509"/>
    </location>
</feature>
<evidence type="ECO:0000256" key="3">
    <source>
        <dbReference type="ARBA" id="ARBA00022801"/>
    </source>
</evidence>
<feature type="region of interest" description="Disordered" evidence="5">
    <location>
        <begin position="68"/>
        <end position="87"/>
    </location>
</feature>
<dbReference type="Proteomes" id="UP001198200">
    <property type="component" value="Unassembled WGS sequence"/>
</dbReference>
<dbReference type="InterPro" id="IPR051794">
    <property type="entry name" value="PG_Endopeptidase_C40"/>
</dbReference>
<gene>
    <name evidence="9" type="ORF">LKD48_06135</name>
</gene>
<dbReference type="Pfam" id="PF00877">
    <property type="entry name" value="NLPC_P60"/>
    <property type="match status" value="1"/>
</dbReference>
<dbReference type="AlphaFoldDB" id="A0AAE3JC34"/>
<evidence type="ECO:0000259" key="7">
    <source>
        <dbReference type="PROSITE" id="PS51781"/>
    </source>
</evidence>
<dbReference type="InterPro" id="IPR003646">
    <property type="entry name" value="SH3-like_bac-type"/>
</dbReference>
<evidence type="ECO:0000256" key="6">
    <source>
        <dbReference type="SAM" id="SignalP"/>
    </source>
</evidence>
<feature type="domain" description="SH3b" evidence="7">
    <location>
        <begin position="101"/>
        <end position="168"/>
    </location>
</feature>
<keyword evidence="4" id="KW-0788">Thiol protease</keyword>
<keyword evidence="10" id="KW-1185">Reference proteome</keyword>
<proteinExistence type="inferred from homology"/>
<keyword evidence="3" id="KW-0378">Hydrolase</keyword>
<comment type="caution">
    <text evidence="9">The sequence shown here is derived from an EMBL/GenBank/DDBJ whole genome shotgun (WGS) entry which is preliminary data.</text>
</comment>
<feature type="chain" id="PRO_5042235492" evidence="6">
    <location>
        <begin position="29"/>
        <end position="676"/>
    </location>
</feature>
<dbReference type="EMBL" id="JAJEQN010000011">
    <property type="protein sequence ID" value="MCC2221228.1"/>
    <property type="molecule type" value="Genomic_DNA"/>
</dbReference>
<dbReference type="Gene3D" id="3.90.1720.10">
    <property type="entry name" value="endopeptidase domain like (from Nostoc punctiforme)"/>
    <property type="match status" value="1"/>
</dbReference>
<dbReference type="PANTHER" id="PTHR47359">
    <property type="entry name" value="PEPTIDOGLYCAN DL-ENDOPEPTIDASE CWLO"/>
    <property type="match status" value="1"/>
</dbReference>
<organism evidence="9 10">
    <name type="scientific">Anthropogastromicrobium aceti</name>
    <dbReference type="NCBI Taxonomy" id="2981768"/>
    <lineage>
        <taxon>Bacteria</taxon>
        <taxon>Bacillati</taxon>
        <taxon>Bacillota</taxon>
        <taxon>Clostridia</taxon>
        <taxon>Lachnospirales</taxon>
        <taxon>Lachnospiraceae</taxon>
        <taxon>Anthropogastromicrobium</taxon>
    </lineage>
</organism>
<evidence type="ECO:0000256" key="4">
    <source>
        <dbReference type="ARBA" id="ARBA00022807"/>
    </source>
</evidence>